<dbReference type="GO" id="GO:0016020">
    <property type="term" value="C:membrane"/>
    <property type="evidence" value="ECO:0007669"/>
    <property type="project" value="InterPro"/>
</dbReference>
<feature type="transmembrane region" description="Helical" evidence="1">
    <location>
        <begin position="209"/>
        <end position="232"/>
    </location>
</feature>
<dbReference type="GO" id="GO:0016780">
    <property type="term" value="F:phosphotransferase activity, for other substituted phosphate groups"/>
    <property type="evidence" value="ECO:0007669"/>
    <property type="project" value="InterPro"/>
</dbReference>
<dbReference type="Pfam" id="PF01066">
    <property type="entry name" value="CDP-OH_P_transf"/>
    <property type="match status" value="1"/>
</dbReference>
<feature type="transmembrane region" description="Helical" evidence="1">
    <location>
        <begin position="157"/>
        <end position="177"/>
    </location>
</feature>
<accession>A0A1I7EW70</accession>
<evidence type="ECO:0000256" key="1">
    <source>
        <dbReference type="SAM" id="Phobius"/>
    </source>
</evidence>
<keyword evidence="1" id="KW-1133">Transmembrane helix</keyword>
<dbReference type="InterPro" id="IPR000462">
    <property type="entry name" value="CDP-OH_P_trans"/>
</dbReference>
<keyword evidence="2" id="KW-0808">Transferase</keyword>
<dbReference type="AlphaFoldDB" id="A0A1I7EW70"/>
<dbReference type="STRING" id="155865.SAMN05216515_10250"/>
<keyword evidence="1" id="KW-0472">Membrane</keyword>
<dbReference type="RefSeq" id="WP_090469086.1">
    <property type="nucleotide sequence ID" value="NZ_FOWF01000002.1"/>
</dbReference>
<dbReference type="Proteomes" id="UP000198817">
    <property type="component" value="Unassembled WGS sequence"/>
</dbReference>
<dbReference type="InterPro" id="IPR043130">
    <property type="entry name" value="CDP-OH_PTrfase_TM_dom"/>
</dbReference>
<reference evidence="2 3" key="1">
    <citation type="submission" date="2016-10" db="EMBL/GenBank/DDBJ databases">
        <authorList>
            <person name="de Groot N.N."/>
        </authorList>
    </citation>
    <scope>NUCLEOTIDE SEQUENCE [LARGE SCALE GENOMIC DNA]</scope>
    <source>
        <strain evidence="2 3">KHGC13</strain>
    </source>
</reference>
<name>A0A1I7EW70_9FIRM</name>
<feature type="transmembrane region" description="Helical" evidence="1">
    <location>
        <begin position="7"/>
        <end position="28"/>
    </location>
</feature>
<evidence type="ECO:0000313" key="2">
    <source>
        <dbReference type="EMBL" id="SFU28198.1"/>
    </source>
</evidence>
<gene>
    <name evidence="2" type="ORF">SAMN05216508_10149</name>
</gene>
<proteinExistence type="predicted"/>
<organism evidence="2 3">
    <name type="scientific">Eubacterium pyruvativorans</name>
    <dbReference type="NCBI Taxonomy" id="155865"/>
    <lineage>
        <taxon>Bacteria</taxon>
        <taxon>Bacillati</taxon>
        <taxon>Bacillota</taxon>
        <taxon>Clostridia</taxon>
        <taxon>Eubacteriales</taxon>
        <taxon>Eubacteriaceae</taxon>
        <taxon>Eubacterium</taxon>
    </lineage>
</organism>
<dbReference type="Gene3D" id="1.20.120.1760">
    <property type="match status" value="1"/>
</dbReference>
<keyword evidence="3" id="KW-1185">Reference proteome</keyword>
<feature type="transmembrane region" description="Helical" evidence="1">
    <location>
        <begin position="34"/>
        <end position="53"/>
    </location>
</feature>
<feature type="transmembrane region" description="Helical" evidence="1">
    <location>
        <begin position="183"/>
        <end position="202"/>
    </location>
</feature>
<dbReference type="OrthoDB" id="9777147at2"/>
<dbReference type="GO" id="GO:0008654">
    <property type="term" value="P:phospholipid biosynthetic process"/>
    <property type="evidence" value="ECO:0007669"/>
    <property type="project" value="InterPro"/>
</dbReference>
<feature type="transmembrane region" description="Helical" evidence="1">
    <location>
        <begin position="115"/>
        <end position="136"/>
    </location>
</feature>
<keyword evidence="1" id="KW-0812">Transmembrane</keyword>
<protein>
    <submittedName>
        <fullName evidence="2">CDP-diacylglycerol---serine O-phosphatidyltransferase</fullName>
    </submittedName>
</protein>
<feature type="transmembrane region" description="Helical" evidence="1">
    <location>
        <begin position="74"/>
        <end position="95"/>
    </location>
</feature>
<dbReference type="EMBL" id="FPBT01000001">
    <property type="protein sequence ID" value="SFU28198.1"/>
    <property type="molecule type" value="Genomic_DNA"/>
</dbReference>
<sequence length="234" mass="25735">MIGYYNYTVWLTYASLLSACLGIGVSLHGAGHPYWGVFFLLLSGLCDAFDGRVARKKKDRSEMEKKYGIQIDSLADLVAFGVLPACIGEALSTLGPYVAGVRRLDFSSPQMRMCVRALVIAVMLFYVLAALIRLAYFNVAEEERQNIEGGSRKTYEGLPVTSAALIFPTIMLLQYVLPMDITLVYYIGMLITGALFISRIQVVKPGFRGILIMVLFGAAEAVLLLVGLFTVAHR</sequence>
<evidence type="ECO:0000313" key="3">
    <source>
        <dbReference type="Proteomes" id="UP000198817"/>
    </source>
</evidence>